<dbReference type="Pfam" id="PF13151">
    <property type="entry name" value="DUF3990"/>
    <property type="match status" value="1"/>
</dbReference>
<reference evidence="1" key="1">
    <citation type="journal article" date="2022" name="Microbiol. Resour. Announc.">
        <title>Genome Sequence of Cupriavidus campinensis Strain G5, a Member of a Bacterial Consortium Capable of Polyethylene Degradation.</title>
        <authorList>
            <person name="Schneider B."/>
            <person name="Pfeiffer F."/>
            <person name="Dyall-Smith M."/>
            <person name="Kunte H.J."/>
        </authorList>
    </citation>
    <scope>NUCLEOTIDE SEQUENCE</scope>
    <source>
        <strain evidence="1">G5</strain>
    </source>
</reference>
<organism evidence="1 2">
    <name type="scientific">Cupriavidus campinensis</name>
    <dbReference type="NCBI Taxonomy" id="151783"/>
    <lineage>
        <taxon>Bacteria</taxon>
        <taxon>Pseudomonadati</taxon>
        <taxon>Pseudomonadota</taxon>
        <taxon>Betaproteobacteria</taxon>
        <taxon>Burkholderiales</taxon>
        <taxon>Burkholderiaceae</taxon>
        <taxon>Cupriavidus</taxon>
    </lineage>
</organism>
<gene>
    <name evidence="1" type="ORF">M5D45_18935</name>
</gene>
<accession>A0AAE9I5D9</accession>
<reference evidence="1" key="2">
    <citation type="submission" date="2022-05" db="EMBL/GenBank/DDBJ databases">
        <authorList>
            <person name="Kunte H.-J."/>
        </authorList>
    </citation>
    <scope>NUCLEOTIDE SEQUENCE</scope>
    <source>
        <strain evidence="1">G5</strain>
    </source>
</reference>
<dbReference type="EMBL" id="CP097331">
    <property type="protein sequence ID" value="URF08104.1"/>
    <property type="molecule type" value="Genomic_DNA"/>
</dbReference>
<evidence type="ECO:0000313" key="1">
    <source>
        <dbReference type="EMBL" id="URF08104.1"/>
    </source>
</evidence>
<dbReference type="AlphaFoldDB" id="A0AAE9I5D9"/>
<proteinExistence type="predicted"/>
<dbReference type="Proteomes" id="UP001056132">
    <property type="component" value="Chromosome 2"/>
</dbReference>
<evidence type="ECO:0000313" key="2">
    <source>
        <dbReference type="Proteomes" id="UP001056132"/>
    </source>
</evidence>
<sequence>MDFNPAGKRGFYVTTDRAQAEDWRSKKRPTITTFAVPDAELQKLNIKVFDFADSEWADFVTRGRKGTLSHGYDAVSGPMVKNPLAVKESGAYPKSSGCQMAVFSAKAISIFNASMREDC</sequence>
<dbReference type="KEGG" id="ccam:M5D45_18935"/>
<dbReference type="InterPro" id="IPR025051">
    <property type="entry name" value="DUF3990"/>
</dbReference>
<name>A0AAE9I5D9_9BURK</name>
<protein>
    <submittedName>
        <fullName evidence="1">DUF3990 domain-containing protein</fullName>
    </submittedName>
</protein>